<keyword evidence="3" id="KW-1185">Reference proteome</keyword>
<comment type="caution">
    <text evidence="2">The sequence shown here is derived from an EMBL/GenBank/DDBJ whole genome shotgun (WGS) entry which is preliminary data.</text>
</comment>
<evidence type="ECO:0000256" key="1">
    <source>
        <dbReference type="SAM" id="MobiDB-lite"/>
    </source>
</evidence>
<feature type="compositionally biased region" description="Low complexity" evidence="1">
    <location>
        <begin position="73"/>
        <end position="85"/>
    </location>
</feature>
<evidence type="ECO:0000313" key="3">
    <source>
        <dbReference type="Proteomes" id="UP000318578"/>
    </source>
</evidence>
<dbReference type="Proteomes" id="UP000318578">
    <property type="component" value="Unassembled WGS sequence"/>
</dbReference>
<dbReference type="OrthoDB" id="508917at2"/>
<reference evidence="2 3" key="1">
    <citation type="submission" date="2019-07" db="EMBL/GenBank/DDBJ databases">
        <title>New species of Amycolatopsis and Streptomyces.</title>
        <authorList>
            <person name="Duangmal K."/>
            <person name="Teo W.F.A."/>
            <person name="Lipun K."/>
        </authorList>
    </citation>
    <scope>NUCLEOTIDE SEQUENCE [LARGE SCALE GENOMIC DNA]</scope>
    <source>
        <strain evidence="2 3">JCM 30562</strain>
    </source>
</reference>
<proteinExistence type="predicted"/>
<evidence type="ECO:0000313" key="2">
    <source>
        <dbReference type="EMBL" id="TVT25014.1"/>
    </source>
</evidence>
<gene>
    <name evidence="2" type="ORF">FNH06_04125</name>
</gene>
<dbReference type="RefSeq" id="WP_144633789.1">
    <property type="nucleotide sequence ID" value="NZ_BNAX01000032.1"/>
</dbReference>
<sequence>MPVLPIDDHGVEQAVEALRSGLPIIVSTPSPLAYTVVGRHGAAVNIAKKRPGNQPVGVSESDLDIPPHRGYRSSAESSPRSSIST</sequence>
<feature type="region of interest" description="Disordered" evidence="1">
    <location>
        <begin position="48"/>
        <end position="85"/>
    </location>
</feature>
<dbReference type="AlphaFoldDB" id="A0A558AL84"/>
<organism evidence="2 3">
    <name type="scientific">Amycolatopsis acidiphila</name>
    <dbReference type="NCBI Taxonomy" id="715473"/>
    <lineage>
        <taxon>Bacteria</taxon>
        <taxon>Bacillati</taxon>
        <taxon>Actinomycetota</taxon>
        <taxon>Actinomycetes</taxon>
        <taxon>Pseudonocardiales</taxon>
        <taxon>Pseudonocardiaceae</taxon>
        <taxon>Amycolatopsis</taxon>
    </lineage>
</organism>
<name>A0A558AL84_9PSEU</name>
<accession>A0A558AL84</accession>
<dbReference type="EMBL" id="VJZA01000004">
    <property type="protein sequence ID" value="TVT25014.1"/>
    <property type="molecule type" value="Genomic_DNA"/>
</dbReference>
<protein>
    <submittedName>
        <fullName evidence="2">Uncharacterized protein</fullName>
    </submittedName>
</protein>